<accession>A0A915L0J7</accession>
<sequence>MKAARKKIDSSIWIEKMLNLIASLIMMGIMATWKPVQQRVIVYSYLIIHIRKPTMVTNSVSQINVQKQKQLTKALAASTLVQIFTRMVSTAGSFLLSIFDVGDVFEIGVYLGPFAVVEALIICFLCCEWELVKSLKEKREQKKKKTAFES</sequence>
<organism evidence="2 3">
    <name type="scientific">Romanomermis culicivorax</name>
    <name type="common">Nematode worm</name>
    <dbReference type="NCBI Taxonomy" id="13658"/>
    <lineage>
        <taxon>Eukaryota</taxon>
        <taxon>Metazoa</taxon>
        <taxon>Ecdysozoa</taxon>
        <taxon>Nematoda</taxon>
        <taxon>Enoplea</taxon>
        <taxon>Dorylaimia</taxon>
        <taxon>Mermithida</taxon>
        <taxon>Mermithoidea</taxon>
        <taxon>Mermithidae</taxon>
        <taxon>Romanomermis</taxon>
    </lineage>
</organism>
<keyword evidence="1" id="KW-0812">Transmembrane</keyword>
<dbReference type="AlphaFoldDB" id="A0A915L0J7"/>
<feature type="transmembrane region" description="Helical" evidence="1">
    <location>
        <begin position="111"/>
        <end position="132"/>
    </location>
</feature>
<keyword evidence="1" id="KW-1133">Transmembrane helix</keyword>
<evidence type="ECO:0000256" key="1">
    <source>
        <dbReference type="SAM" id="Phobius"/>
    </source>
</evidence>
<keyword evidence="2" id="KW-1185">Reference proteome</keyword>
<dbReference type="WBParaSite" id="nRc.2.0.1.t43283-RA">
    <property type="protein sequence ID" value="nRc.2.0.1.t43283-RA"/>
    <property type="gene ID" value="nRc.2.0.1.g43283"/>
</dbReference>
<reference evidence="3" key="1">
    <citation type="submission" date="2022-11" db="UniProtKB">
        <authorList>
            <consortium name="WormBaseParasite"/>
        </authorList>
    </citation>
    <scope>IDENTIFICATION</scope>
</reference>
<proteinExistence type="predicted"/>
<name>A0A915L0J7_ROMCU</name>
<feature type="transmembrane region" description="Helical" evidence="1">
    <location>
        <begin position="74"/>
        <end position="99"/>
    </location>
</feature>
<protein>
    <submittedName>
        <fullName evidence="3">Uncharacterized protein</fullName>
    </submittedName>
</protein>
<dbReference type="Proteomes" id="UP000887565">
    <property type="component" value="Unplaced"/>
</dbReference>
<keyword evidence="1" id="KW-0472">Membrane</keyword>
<evidence type="ECO:0000313" key="2">
    <source>
        <dbReference type="Proteomes" id="UP000887565"/>
    </source>
</evidence>
<evidence type="ECO:0000313" key="3">
    <source>
        <dbReference type="WBParaSite" id="nRc.2.0.1.t43283-RA"/>
    </source>
</evidence>